<evidence type="ECO:0000313" key="1">
    <source>
        <dbReference type="EMBL" id="KAJ8732255.1"/>
    </source>
</evidence>
<proteinExistence type="predicted"/>
<sequence>MSTPESKQNPTLDLKSRCHICLSSDRNLEPIKTEEKIILGILCPEMFFHNQHNNQYLYLMCWECKYMIIKIRRFQTRVSKAQAQMKLHLQGVKLIVDSISNLKIAKIKTLDLPPQLPLKDQNQPTLNEIPQPVGPILTLIKEEKEEQNTCDGNDYDEVIQPIKIPQPSSDETADTASDSEKCEDPLRTPKETTINIKTNSVTVIEPPQKGAKHAIISPNEKYKPQKVFIKAATENLVLRGHREAVKVTSGVPNLVTNENVPILLTKKASVLLLQETKHTITSTVEDTGGAFVENDKGSIPNVIKGEVGPTSSIWEVPILNILSAPICPYQPKEAPSRETECEQSVGMYGYDDDEEDQIKCRILNETELKTYRDKRRSISGYKRHPYKCDRCIKKFPNQTFLDQHNMKHDESRGPSMCKVCEQRFPNRSIRNEHYKEHFTVYECLKCQYQHNDKLETSAHVRRVHMVSVFNCKKCGAVFKTFREKRRHTLTVHSTSKKSTCEECGKTFKSLTLLKLHMTIHQKETTTCPVCKKKVRNNYFHKHMKTHDNNGMDSAYCVDCGKMFKSEKGYAFHLKTSLKHNTLEKIGTKCDHCNKYFHTKIALKDHLEEVTGIKYTCDICKKDVKNKTSLVRHIRIKHERREYQLKPKICEHCGKSFYNKQSLKQHINSHLGLRPYVCNDCGATFSYSGALFTHRKLVHRVTMRSKIPS</sequence>
<dbReference type="Proteomes" id="UP001231649">
    <property type="component" value="Chromosome 6"/>
</dbReference>
<accession>A0ACC2R630</accession>
<dbReference type="EMBL" id="CM056782">
    <property type="protein sequence ID" value="KAJ8732255.1"/>
    <property type="molecule type" value="Genomic_DNA"/>
</dbReference>
<gene>
    <name evidence="1" type="ORF">PYW08_014985</name>
</gene>
<reference evidence="1" key="1">
    <citation type="submission" date="2023-03" db="EMBL/GenBank/DDBJ databases">
        <title>Chromosome-level genomes of two armyworms, Mythimna separata and Mythimna loreyi, provide insights into the biosynthesis and reception of sex pheromones.</title>
        <authorList>
            <person name="Zhao H."/>
        </authorList>
    </citation>
    <scope>NUCLEOTIDE SEQUENCE</scope>
    <source>
        <strain evidence="1">BeijingLab</strain>
    </source>
</reference>
<protein>
    <submittedName>
        <fullName evidence="1">Uncharacterized protein</fullName>
    </submittedName>
</protein>
<evidence type="ECO:0000313" key="2">
    <source>
        <dbReference type="Proteomes" id="UP001231649"/>
    </source>
</evidence>
<organism evidence="1 2">
    <name type="scientific">Mythimna loreyi</name>
    <dbReference type="NCBI Taxonomy" id="667449"/>
    <lineage>
        <taxon>Eukaryota</taxon>
        <taxon>Metazoa</taxon>
        <taxon>Ecdysozoa</taxon>
        <taxon>Arthropoda</taxon>
        <taxon>Hexapoda</taxon>
        <taxon>Insecta</taxon>
        <taxon>Pterygota</taxon>
        <taxon>Neoptera</taxon>
        <taxon>Endopterygota</taxon>
        <taxon>Lepidoptera</taxon>
        <taxon>Glossata</taxon>
        <taxon>Ditrysia</taxon>
        <taxon>Noctuoidea</taxon>
        <taxon>Noctuidae</taxon>
        <taxon>Noctuinae</taxon>
        <taxon>Hadenini</taxon>
        <taxon>Mythimna</taxon>
    </lineage>
</organism>
<comment type="caution">
    <text evidence="1">The sequence shown here is derived from an EMBL/GenBank/DDBJ whole genome shotgun (WGS) entry which is preliminary data.</text>
</comment>
<keyword evidence="2" id="KW-1185">Reference proteome</keyword>
<name>A0ACC2R630_9NEOP</name>